<dbReference type="AlphaFoldDB" id="A0A2D6YGV3"/>
<organism evidence="2 3">
    <name type="scientific">SAR324 cluster bacterium</name>
    <dbReference type="NCBI Taxonomy" id="2024889"/>
    <lineage>
        <taxon>Bacteria</taxon>
        <taxon>Deltaproteobacteria</taxon>
        <taxon>SAR324 cluster</taxon>
    </lineage>
</organism>
<keyword evidence="1" id="KW-0732">Signal</keyword>
<evidence type="ECO:0008006" key="4">
    <source>
        <dbReference type="Google" id="ProtNLM"/>
    </source>
</evidence>
<accession>A0A2D6YGV3</accession>
<proteinExistence type="predicted"/>
<feature type="chain" id="PRO_5014932797" description="Outer membrane protein beta-barrel domain-containing protein" evidence="1">
    <location>
        <begin position="24"/>
        <end position="185"/>
    </location>
</feature>
<reference evidence="3" key="1">
    <citation type="submission" date="2017-09" db="EMBL/GenBank/DDBJ databases">
        <title>The Reconstruction of 2,631 Draft Metagenome-Assembled Genomes from the Global Oceans.</title>
        <authorList>
            <person name="Tully B.J."/>
            <person name="Graham E.D."/>
            <person name="Heidelberg J.F."/>
        </authorList>
    </citation>
    <scope>NUCLEOTIDE SEQUENCE [LARGE SCALE GENOMIC DNA]</scope>
</reference>
<evidence type="ECO:0000256" key="1">
    <source>
        <dbReference type="SAM" id="SignalP"/>
    </source>
</evidence>
<dbReference type="EMBL" id="NZEX01000029">
    <property type="protein sequence ID" value="MAH62407.1"/>
    <property type="molecule type" value="Genomic_DNA"/>
</dbReference>
<evidence type="ECO:0000313" key="2">
    <source>
        <dbReference type="EMBL" id="MAH62407.1"/>
    </source>
</evidence>
<name>A0A2D6YGV3_9DELT</name>
<evidence type="ECO:0000313" key="3">
    <source>
        <dbReference type="Proteomes" id="UP000226525"/>
    </source>
</evidence>
<feature type="signal peptide" evidence="1">
    <location>
        <begin position="1"/>
        <end position="23"/>
    </location>
</feature>
<protein>
    <recommendedName>
        <fullName evidence="4">Outer membrane protein beta-barrel domain-containing protein</fullName>
    </recommendedName>
</protein>
<sequence>MRSKTFLVLLFSINLLLPNWLQAEPIQGFGLHLSIGDLQISNSSTDQNYEKSFAYGGIVDYQWTAFNYFSMRLFGGEHIGSVQQPNKPNYNYFKTGLFGLEARVWAGSSWFLGVQAGQAYLTWIESMESYTEIAWTNQSGYGVGFESKDGRTFAIYTQKTGTMEFGDLPDQDVEGIRFEAGYRWK</sequence>
<comment type="caution">
    <text evidence="2">The sequence shown here is derived from an EMBL/GenBank/DDBJ whole genome shotgun (WGS) entry which is preliminary data.</text>
</comment>
<dbReference type="Proteomes" id="UP000226525">
    <property type="component" value="Unassembled WGS sequence"/>
</dbReference>
<gene>
    <name evidence="2" type="ORF">CMN54_02925</name>
</gene>